<organism evidence="2 3">
    <name type="scientific">Agrobacterium tumefaciens</name>
    <dbReference type="NCBI Taxonomy" id="358"/>
    <lineage>
        <taxon>Bacteria</taxon>
        <taxon>Pseudomonadati</taxon>
        <taxon>Pseudomonadota</taxon>
        <taxon>Alphaproteobacteria</taxon>
        <taxon>Hyphomicrobiales</taxon>
        <taxon>Rhizobiaceae</taxon>
        <taxon>Rhizobium/Agrobacterium group</taxon>
        <taxon>Agrobacterium</taxon>
        <taxon>Agrobacterium tumefaciens complex</taxon>
    </lineage>
</organism>
<evidence type="ECO:0000313" key="3">
    <source>
        <dbReference type="Proteomes" id="UP000035017"/>
    </source>
</evidence>
<dbReference type="SUPFAM" id="SSF53448">
    <property type="entry name" value="Nucleotide-diphospho-sugar transferases"/>
    <property type="match status" value="1"/>
</dbReference>
<accession>A0A0D0KNF2</accession>
<proteinExistence type="predicted"/>
<dbReference type="Proteomes" id="UP000035017">
    <property type="component" value="Unassembled WGS sequence"/>
</dbReference>
<comment type="caution">
    <text evidence="2">The sequence shown here is derived from an EMBL/GenBank/DDBJ whole genome shotgun (WGS) entry which is preliminary data.</text>
</comment>
<reference evidence="2 3" key="1">
    <citation type="submission" date="2014-12" db="EMBL/GenBank/DDBJ databases">
        <title>16Stimator: statistical estimation of ribosomal gene copy numbers from draft genome assemblies.</title>
        <authorList>
            <person name="Perisin M.A."/>
            <person name="Vetter M."/>
            <person name="Gilbert J.A."/>
            <person name="Bergelson J."/>
        </authorList>
    </citation>
    <scope>NUCLEOTIDE SEQUENCE [LARGE SCALE GENOMIC DNA]</scope>
    <source>
        <strain evidence="2 3">MEJ076</strain>
    </source>
</reference>
<dbReference type="EMBL" id="JXQV01000015">
    <property type="protein sequence ID" value="KIQ01124.1"/>
    <property type="molecule type" value="Genomic_DNA"/>
</dbReference>
<gene>
    <name evidence="2" type="ORF">RU07_16235</name>
</gene>
<dbReference type="InterPro" id="IPR001173">
    <property type="entry name" value="Glyco_trans_2-like"/>
</dbReference>
<feature type="domain" description="Glycosyltransferase 2-like" evidence="1">
    <location>
        <begin position="9"/>
        <end position="186"/>
    </location>
</feature>
<evidence type="ECO:0000259" key="1">
    <source>
        <dbReference type="Pfam" id="PF00535"/>
    </source>
</evidence>
<dbReference type="InterPro" id="IPR050834">
    <property type="entry name" value="Glycosyltransf_2"/>
</dbReference>
<protein>
    <recommendedName>
        <fullName evidence="1">Glycosyltransferase 2-like domain-containing protein</fullName>
    </recommendedName>
</protein>
<evidence type="ECO:0000313" key="2">
    <source>
        <dbReference type="EMBL" id="KIQ01124.1"/>
    </source>
</evidence>
<dbReference type="AlphaFoldDB" id="A0A0D0KNF2"/>
<dbReference type="CDD" id="cd00761">
    <property type="entry name" value="Glyco_tranf_GTA_type"/>
    <property type="match status" value="1"/>
</dbReference>
<sequence>MMHTYRCAVVIPAKNAISILPRVLSQVVSQKTEWPYEVIVIDSGSTDGTVEYLRKLDTIRLIEIPSGEFGHGKTRNLGVQAADAEFVAFLTHDAVPLDEYWLANLVAIATEDASIAGVFGRHIAHEHASPFIKSDLDQHFEGFRAHPKILGRNTDPNRYETDQGWRQLLHFYSDNNSLLRKSVWEKIPYPDVEFAEDQLWARAIIEAGYRKGYAENAVVYHSHDYGVREQFQRAFDESRNFKKHFGYKLTPSFLHMCEAVVRLSIQAFRQKVDERYGKVGFSDRVGRALRRSALVAGHCAGANHEALPEWLSARMSLDQKLFRS</sequence>
<dbReference type="Pfam" id="PF00535">
    <property type="entry name" value="Glycos_transf_2"/>
    <property type="match status" value="1"/>
</dbReference>
<dbReference type="PANTHER" id="PTHR43685:SF13">
    <property type="entry name" value="O ANTIGEN BIOSYNTHESIS RHAMNOSYLTRANSFERASE RFBN"/>
    <property type="match status" value="1"/>
</dbReference>
<name>A0A0D0KNF2_AGRTU</name>
<dbReference type="PANTHER" id="PTHR43685">
    <property type="entry name" value="GLYCOSYLTRANSFERASE"/>
    <property type="match status" value="1"/>
</dbReference>
<dbReference type="OrthoDB" id="9794124at2"/>
<dbReference type="GO" id="GO:0044010">
    <property type="term" value="P:single-species biofilm formation"/>
    <property type="evidence" value="ECO:0007669"/>
    <property type="project" value="TreeGrafter"/>
</dbReference>
<dbReference type="InterPro" id="IPR029044">
    <property type="entry name" value="Nucleotide-diphossugar_trans"/>
</dbReference>
<dbReference type="Gene3D" id="3.90.550.10">
    <property type="entry name" value="Spore Coat Polysaccharide Biosynthesis Protein SpsA, Chain A"/>
    <property type="match status" value="1"/>
</dbReference>